<evidence type="ECO:0000313" key="3">
    <source>
        <dbReference type="Proteomes" id="UP000824162"/>
    </source>
</evidence>
<dbReference type="Pfam" id="PF06161">
    <property type="entry name" value="DUF975"/>
    <property type="match status" value="1"/>
</dbReference>
<organism evidence="2 3">
    <name type="scientific">Candidatus Monoglobus merdigallinarum</name>
    <dbReference type="NCBI Taxonomy" id="2838698"/>
    <lineage>
        <taxon>Bacteria</taxon>
        <taxon>Bacillati</taxon>
        <taxon>Bacillota</taxon>
        <taxon>Clostridia</taxon>
        <taxon>Monoglobales</taxon>
        <taxon>Monoglobaceae</taxon>
        <taxon>Monoglobus</taxon>
    </lineage>
</organism>
<protein>
    <submittedName>
        <fullName evidence="2">DUF975 family protein</fullName>
    </submittedName>
</protein>
<keyword evidence="1" id="KW-0472">Membrane</keyword>
<reference evidence="2" key="2">
    <citation type="submission" date="2021-04" db="EMBL/GenBank/DDBJ databases">
        <authorList>
            <person name="Gilroy R."/>
        </authorList>
    </citation>
    <scope>NUCLEOTIDE SEQUENCE</scope>
    <source>
        <strain evidence="2">5790</strain>
    </source>
</reference>
<dbReference type="PANTHER" id="PTHR40076">
    <property type="entry name" value="MEMBRANE PROTEIN-RELATED"/>
    <property type="match status" value="1"/>
</dbReference>
<feature type="transmembrane region" description="Helical" evidence="1">
    <location>
        <begin position="62"/>
        <end position="87"/>
    </location>
</feature>
<proteinExistence type="predicted"/>
<dbReference type="PANTHER" id="PTHR40076:SF1">
    <property type="entry name" value="MEMBRANE PROTEIN"/>
    <property type="match status" value="1"/>
</dbReference>
<dbReference type="EMBL" id="DXIJ01000005">
    <property type="protein sequence ID" value="HIV85261.1"/>
    <property type="molecule type" value="Genomic_DNA"/>
</dbReference>
<feature type="transmembrane region" description="Helical" evidence="1">
    <location>
        <begin position="21"/>
        <end position="42"/>
    </location>
</feature>
<keyword evidence="1" id="KW-1133">Transmembrane helix</keyword>
<keyword evidence="1" id="KW-0812">Transmembrane</keyword>
<name>A0A9D1TL83_9FIRM</name>
<reference evidence="2" key="1">
    <citation type="journal article" date="2021" name="PeerJ">
        <title>Extensive microbial diversity within the chicken gut microbiome revealed by metagenomics and culture.</title>
        <authorList>
            <person name="Gilroy R."/>
            <person name="Ravi A."/>
            <person name="Getino M."/>
            <person name="Pursley I."/>
            <person name="Horton D.L."/>
            <person name="Alikhan N.F."/>
            <person name="Baker D."/>
            <person name="Gharbi K."/>
            <person name="Hall N."/>
            <person name="Watson M."/>
            <person name="Adriaenssens E.M."/>
            <person name="Foster-Nyarko E."/>
            <person name="Jarju S."/>
            <person name="Secka A."/>
            <person name="Antonio M."/>
            <person name="Oren A."/>
            <person name="Chaudhuri R.R."/>
            <person name="La Ragione R."/>
            <person name="Hildebrand F."/>
            <person name="Pallen M.J."/>
        </authorList>
    </citation>
    <scope>NUCLEOTIDE SEQUENCE</scope>
    <source>
        <strain evidence="2">5790</strain>
    </source>
</reference>
<accession>A0A9D1TL83</accession>
<evidence type="ECO:0000256" key="1">
    <source>
        <dbReference type="SAM" id="Phobius"/>
    </source>
</evidence>
<evidence type="ECO:0000313" key="2">
    <source>
        <dbReference type="EMBL" id="HIV85261.1"/>
    </source>
</evidence>
<dbReference type="Proteomes" id="UP000824162">
    <property type="component" value="Unassembled WGS sequence"/>
</dbReference>
<sequence>MKAKDFKQLSLNQLRGKYGSVLLALFLAMLVTGAVSAIVNIPSTLSDTPLIDSAGGLNLSQLPVFVPLGVIGGIILLAVSGAISYGVSKYMLTFVRQGSADLGYIFCGFSNGFGTFLRTFVLALLMDIFVFLWSLLFIIPGIIASYRYALAYYIMADDDSISAIDAIRKSTQMMIGHKWKLFCLQLSFIGWYVLCTITCGIGFIFLAPYLDAATTNFYEYLRGISEGSKAA</sequence>
<feature type="transmembrane region" description="Helical" evidence="1">
    <location>
        <begin position="120"/>
        <end position="143"/>
    </location>
</feature>
<dbReference type="InterPro" id="IPR010380">
    <property type="entry name" value="DUF975"/>
</dbReference>
<dbReference type="AlphaFoldDB" id="A0A9D1TL83"/>
<comment type="caution">
    <text evidence="2">The sequence shown here is derived from an EMBL/GenBank/DDBJ whole genome shotgun (WGS) entry which is preliminary data.</text>
</comment>
<feature type="transmembrane region" description="Helical" evidence="1">
    <location>
        <begin position="188"/>
        <end position="210"/>
    </location>
</feature>
<gene>
    <name evidence="2" type="ORF">H9900_00440</name>
</gene>